<dbReference type="GO" id="GO:0006525">
    <property type="term" value="P:arginine metabolic process"/>
    <property type="evidence" value="ECO:0007669"/>
    <property type="project" value="UniProtKB-KW"/>
</dbReference>
<sequence length="422" mass="45550">MTALRRLVLRGANSTRQPISRSAAAGSTFLLPVRSTICAGRSDNSTLLHQTAWYSCTTTTSMSSSNIPKDHAGAGTGNVHDQMLPSSMHDKELFRYTKYPRTVSIIGAPMTYGQPYVGTGTGPNMLREKGLRPKLTKLGWRVEDMPDLDFDPKTLLSSDGKGNTIISSQRDPPNAKNCALVGRGSSLLADAVESKLRKGFFPLIVGGDHSIGIGSLTGILRVRPDTGIIWVDAHADLNTPHTSSSGNFHGMPLGLLMNHPDNGPAKNFDFSTLPGFEFLDQQGPRISPEQLVYVGLRDVDPAERIWIQRLGIKTFTMTDIDHLGIGRVMDEALAHLKGRPLHLSYDIDSVDPMLAPATGTTVRGGLTYREAHFVAEFVAQSGDLASAEIVEVNPSLSSDDGANETVELGLQLITSFMGKSII</sequence>
<dbReference type="InterPro" id="IPR014033">
    <property type="entry name" value="Arginase"/>
</dbReference>
<dbReference type="AlphaFoldDB" id="A0A9K3PQH4"/>
<evidence type="ECO:0000313" key="12">
    <source>
        <dbReference type="EMBL" id="KAG7355588.1"/>
    </source>
</evidence>
<evidence type="ECO:0000256" key="8">
    <source>
        <dbReference type="ARBA" id="ARBA00047391"/>
    </source>
</evidence>
<keyword evidence="5 11" id="KW-0479">Metal-binding</keyword>
<reference evidence="12" key="1">
    <citation type="journal article" date="2021" name="Sci. Rep.">
        <title>Diploid genomic architecture of Nitzschia inconspicua, an elite biomass production diatom.</title>
        <authorList>
            <person name="Oliver A."/>
            <person name="Podell S."/>
            <person name="Pinowska A."/>
            <person name="Traller J.C."/>
            <person name="Smith S.R."/>
            <person name="McClure R."/>
            <person name="Beliaev A."/>
            <person name="Bohutskyi P."/>
            <person name="Hill E.A."/>
            <person name="Rabines A."/>
            <person name="Zheng H."/>
            <person name="Allen L.Z."/>
            <person name="Kuo A."/>
            <person name="Grigoriev I.V."/>
            <person name="Allen A.E."/>
            <person name="Hazlebeck D."/>
            <person name="Allen E.E."/>
        </authorList>
    </citation>
    <scope>NUCLEOTIDE SEQUENCE</scope>
    <source>
        <strain evidence="12">Hildebrandi</strain>
    </source>
</reference>
<dbReference type="InterPro" id="IPR006035">
    <property type="entry name" value="Ureohydrolase"/>
</dbReference>
<dbReference type="FunFam" id="3.40.800.10:FF:000012">
    <property type="entry name" value="Arginase"/>
    <property type="match status" value="1"/>
</dbReference>
<dbReference type="PROSITE" id="PS01053">
    <property type="entry name" value="ARGINASE_1"/>
    <property type="match status" value="1"/>
</dbReference>
<evidence type="ECO:0000256" key="9">
    <source>
        <dbReference type="PROSITE-ProRule" id="PRU00742"/>
    </source>
</evidence>
<keyword evidence="6 10" id="KW-0378">Hydrolase</keyword>
<evidence type="ECO:0000256" key="4">
    <source>
        <dbReference type="ARBA" id="ARBA00022503"/>
    </source>
</evidence>
<dbReference type="Proteomes" id="UP000693970">
    <property type="component" value="Unassembled WGS sequence"/>
</dbReference>
<gene>
    <name evidence="12" type="ORF">IV203_000274</name>
</gene>
<dbReference type="GO" id="GO:0030145">
    <property type="term" value="F:manganese ion binding"/>
    <property type="evidence" value="ECO:0007669"/>
    <property type="project" value="TreeGrafter"/>
</dbReference>
<keyword evidence="13" id="KW-1185">Reference proteome</keyword>
<organism evidence="12 13">
    <name type="scientific">Nitzschia inconspicua</name>
    <dbReference type="NCBI Taxonomy" id="303405"/>
    <lineage>
        <taxon>Eukaryota</taxon>
        <taxon>Sar</taxon>
        <taxon>Stramenopiles</taxon>
        <taxon>Ochrophyta</taxon>
        <taxon>Bacillariophyta</taxon>
        <taxon>Bacillariophyceae</taxon>
        <taxon>Bacillariophycidae</taxon>
        <taxon>Bacillariales</taxon>
        <taxon>Bacillariaceae</taxon>
        <taxon>Nitzschia</taxon>
    </lineage>
</organism>
<evidence type="ECO:0000256" key="10">
    <source>
        <dbReference type="RuleBase" id="RU003684"/>
    </source>
</evidence>
<keyword evidence="7 11" id="KW-0464">Manganese</keyword>
<evidence type="ECO:0000256" key="5">
    <source>
        <dbReference type="ARBA" id="ARBA00022723"/>
    </source>
</evidence>
<dbReference type="EC" id="3.5.3.1" evidence="2 11"/>
<dbReference type="GO" id="GO:0004053">
    <property type="term" value="F:arginase activity"/>
    <property type="evidence" value="ECO:0007669"/>
    <property type="project" value="UniProtKB-EC"/>
</dbReference>
<evidence type="ECO:0000256" key="11">
    <source>
        <dbReference type="RuleBase" id="RU361159"/>
    </source>
</evidence>
<dbReference type="PANTHER" id="PTHR43782">
    <property type="entry name" value="ARGINASE"/>
    <property type="match status" value="1"/>
</dbReference>
<name>A0A9K3PQH4_9STRA</name>
<evidence type="ECO:0000256" key="3">
    <source>
        <dbReference type="ARBA" id="ARBA00018123"/>
    </source>
</evidence>
<dbReference type="NCBIfam" id="TIGR01229">
    <property type="entry name" value="rocF_arginase"/>
    <property type="match status" value="1"/>
</dbReference>
<comment type="pathway">
    <text evidence="1">Nitrogen metabolism; urea cycle; L-ornithine and urea from L-arginine: step 1/1.</text>
</comment>
<dbReference type="InterPro" id="IPR020855">
    <property type="entry name" value="Ureohydrolase_Mn_BS"/>
</dbReference>
<dbReference type="EMBL" id="JAGRRH010000015">
    <property type="protein sequence ID" value="KAG7355588.1"/>
    <property type="molecule type" value="Genomic_DNA"/>
</dbReference>
<evidence type="ECO:0000256" key="2">
    <source>
        <dbReference type="ARBA" id="ARBA00012168"/>
    </source>
</evidence>
<evidence type="ECO:0000256" key="1">
    <source>
        <dbReference type="ARBA" id="ARBA00005098"/>
    </source>
</evidence>
<keyword evidence="4 11" id="KW-0056">Arginine metabolism</keyword>
<dbReference type="CDD" id="cd09989">
    <property type="entry name" value="Arginase"/>
    <property type="match status" value="1"/>
</dbReference>
<reference evidence="12" key="2">
    <citation type="submission" date="2021-04" db="EMBL/GenBank/DDBJ databases">
        <authorList>
            <person name="Podell S."/>
        </authorList>
    </citation>
    <scope>NUCLEOTIDE SEQUENCE</scope>
    <source>
        <strain evidence="12">Hildebrandi</strain>
    </source>
</reference>
<evidence type="ECO:0000256" key="7">
    <source>
        <dbReference type="ARBA" id="ARBA00023211"/>
    </source>
</evidence>
<comment type="cofactor">
    <cofactor evidence="11">
        <name>Mn(2+)</name>
        <dbReference type="ChEBI" id="CHEBI:29035"/>
    </cofactor>
    <text evidence="11">Binds 2 manganese ions per subunit.</text>
</comment>
<evidence type="ECO:0000313" key="13">
    <source>
        <dbReference type="Proteomes" id="UP000693970"/>
    </source>
</evidence>
<dbReference type="GO" id="GO:0005829">
    <property type="term" value="C:cytosol"/>
    <property type="evidence" value="ECO:0007669"/>
    <property type="project" value="TreeGrafter"/>
</dbReference>
<dbReference type="OrthoDB" id="9992747at2759"/>
<protein>
    <recommendedName>
        <fullName evidence="3 11">Arginase</fullName>
        <ecNumber evidence="2 11">3.5.3.1</ecNumber>
    </recommendedName>
</protein>
<dbReference type="PROSITE" id="PS51409">
    <property type="entry name" value="ARGINASE_2"/>
    <property type="match status" value="1"/>
</dbReference>
<comment type="catalytic activity">
    <reaction evidence="8 11">
        <text>L-arginine + H2O = urea + L-ornithine</text>
        <dbReference type="Rhea" id="RHEA:20569"/>
        <dbReference type="ChEBI" id="CHEBI:15377"/>
        <dbReference type="ChEBI" id="CHEBI:16199"/>
        <dbReference type="ChEBI" id="CHEBI:32682"/>
        <dbReference type="ChEBI" id="CHEBI:46911"/>
        <dbReference type="EC" id="3.5.3.1"/>
    </reaction>
</comment>
<proteinExistence type="inferred from homology"/>
<comment type="caution">
    <text evidence="12">The sequence shown here is derived from an EMBL/GenBank/DDBJ whole genome shotgun (WGS) entry which is preliminary data.</text>
</comment>
<evidence type="ECO:0000256" key="6">
    <source>
        <dbReference type="ARBA" id="ARBA00022801"/>
    </source>
</evidence>
<accession>A0A9K3PQH4</accession>
<comment type="similarity">
    <text evidence="9 10">Belongs to the arginase family.</text>
</comment>
<dbReference type="PANTHER" id="PTHR43782:SF3">
    <property type="entry name" value="ARGINASE"/>
    <property type="match status" value="1"/>
</dbReference>
<dbReference type="Pfam" id="PF00491">
    <property type="entry name" value="Arginase"/>
    <property type="match status" value="1"/>
</dbReference>
<dbReference type="GO" id="GO:0005634">
    <property type="term" value="C:nucleus"/>
    <property type="evidence" value="ECO:0007669"/>
    <property type="project" value="TreeGrafter"/>
</dbReference>